<feature type="region of interest" description="Disordered" evidence="1">
    <location>
        <begin position="91"/>
        <end position="153"/>
    </location>
</feature>
<gene>
    <name evidence="3" type="ORF">GCM10023335_54430</name>
</gene>
<name>A0ABP9J9R2_9ACTN</name>
<protein>
    <recommendedName>
        <fullName evidence="2">HTH cro/C1-type domain-containing protein</fullName>
    </recommendedName>
</protein>
<keyword evidence="4" id="KW-1185">Reference proteome</keyword>
<dbReference type="Pfam" id="PF13560">
    <property type="entry name" value="HTH_31"/>
    <property type="match status" value="1"/>
</dbReference>
<evidence type="ECO:0000313" key="3">
    <source>
        <dbReference type="EMBL" id="GAA5022470.1"/>
    </source>
</evidence>
<organism evidence="3 4">
    <name type="scientific">Streptomyces siamensis</name>
    <dbReference type="NCBI Taxonomy" id="1274986"/>
    <lineage>
        <taxon>Bacteria</taxon>
        <taxon>Bacillati</taxon>
        <taxon>Actinomycetota</taxon>
        <taxon>Actinomycetes</taxon>
        <taxon>Kitasatosporales</taxon>
        <taxon>Streptomycetaceae</taxon>
        <taxon>Streptomyces</taxon>
    </lineage>
</organism>
<sequence length="336" mass="35717">MADWKPLPDTLESDLRALVEQLRRLKDRSGLSLAALAERTPHSKSSWERYLNGKSLPPRQAVDALARVVGADPARLAALWELAARACSRQGSPEWRESPDLATSSEPAKVTERVASPQLAESDPSSEVPAETEDARSPAGTTADLPPRGLPHKPWTDCTARRWVVLSAAVALAVGGATVVLRATHHPRGSADTHRTSTTGGSGRNQLDITCFEQSCTGKDPKTEGCGDPWTAALTKVQGVYVELRYSDSCKAAWARISWGGVGDIARVVPAKGAPQQDRVHYDTDVYSPMVAADTPSDAKACTVLTSGAYGCTEPGGTIRLTPPPEPVISPSSPGR</sequence>
<dbReference type="InterPro" id="IPR021224">
    <property type="entry name" value="DUF2690"/>
</dbReference>
<dbReference type="SUPFAM" id="SSF47413">
    <property type="entry name" value="lambda repressor-like DNA-binding domains"/>
    <property type="match status" value="1"/>
</dbReference>
<dbReference type="InterPro" id="IPR010982">
    <property type="entry name" value="Lambda_DNA-bd_dom_sf"/>
</dbReference>
<reference evidence="4" key="1">
    <citation type="journal article" date="2019" name="Int. J. Syst. Evol. Microbiol.">
        <title>The Global Catalogue of Microorganisms (GCM) 10K type strain sequencing project: providing services to taxonomists for standard genome sequencing and annotation.</title>
        <authorList>
            <consortium name="The Broad Institute Genomics Platform"/>
            <consortium name="The Broad Institute Genome Sequencing Center for Infectious Disease"/>
            <person name="Wu L."/>
            <person name="Ma J."/>
        </authorList>
    </citation>
    <scope>NUCLEOTIDE SEQUENCE [LARGE SCALE GENOMIC DNA]</scope>
    <source>
        <strain evidence="4">JCM 18409</strain>
    </source>
</reference>
<dbReference type="Pfam" id="PF10901">
    <property type="entry name" value="DUF2690"/>
    <property type="match status" value="1"/>
</dbReference>
<comment type="caution">
    <text evidence="3">The sequence shown here is derived from an EMBL/GenBank/DDBJ whole genome shotgun (WGS) entry which is preliminary data.</text>
</comment>
<dbReference type="Gene3D" id="1.10.260.40">
    <property type="entry name" value="lambda repressor-like DNA-binding domains"/>
    <property type="match status" value="1"/>
</dbReference>
<feature type="region of interest" description="Disordered" evidence="1">
    <location>
        <begin position="315"/>
        <end position="336"/>
    </location>
</feature>
<dbReference type="EMBL" id="BAABKB010000021">
    <property type="protein sequence ID" value="GAA5022470.1"/>
    <property type="molecule type" value="Genomic_DNA"/>
</dbReference>
<dbReference type="CDD" id="cd00093">
    <property type="entry name" value="HTH_XRE"/>
    <property type="match status" value="1"/>
</dbReference>
<evidence type="ECO:0000259" key="2">
    <source>
        <dbReference type="SMART" id="SM00530"/>
    </source>
</evidence>
<dbReference type="RefSeq" id="WP_345654687.1">
    <property type="nucleotide sequence ID" value="NZ_BAABKB010000021.1"/>
</dbReference>
<accession>A0ABP9J9R2</accession>
<evidence type="ECO:0000313" key="4">
    <source>
        <dbReference type="Proteomes" id="UP001501759"/>
    </source>
</evidence>
<evidence type="ECO:0000256" key="1">
    <source>
        <dbReference type="SAM" id="MobiDB-lite"/>
    </source>
</evidence>
<dbReference type="InterPro" id="IPR001387">
    <property type="entry name" value="Cro/C1-type_HTH"/>
</dbReference>
<feature type="domain" description="HTH cro/C1-type" evidence="2">
    <location>
        <begin position="21"/>
        <end position="76"/>
    </location>
</feature>
<dbReference type="SMART" id="SM00530">
    <property type="entry name" value="HTH_XRE"/>
    <property type="match status" value="1"/>
</dbReference>
<proteinExistence type="predicted"/>
<dbReference type="Proteomes" id="UP001501759">
    <property type="component" value="Unassembled WGS sequence"/>
</dbReference>